<dbReference type="Proteomes" id="UP001155027">
    <property type="component" value="Unassembled WGS sequence"/>
</dbReference>
<dbReference type="AlphaFoldDB" id="A0A9X2PIQ3"/>
<dbReference type="GeneID" id="83729527"/>
<feature type="transmembrane region" description="Helical" evidence="1">
    <location>
        <begin position="67"/>
        <end position="85"/>
    </location>
</feature>
<evidence type="ECO:0000313" key="3">
    <source>
        <dbReference type="EMBL" id="MCS3711976.1"/>
    </source>
</evidence>
<feature type="transmembrane region" description="Helical" evidence="1">
    <location>
        <begin position="26"/>
        <end position="46"/>
    </location>
</feature>
<accession>A0A9X2PIQ3</accession>
<keyword evidence="1" id="KW-1133">Transmembrane helix</keyword>
<organism evidence="2 4">
    <name type="scientific">Salinibacter ruber</name>
    <dbReference type="NCBI Taxonomy" id="146919"/>
    <lineage>
        <taxon>Bacteria</taxon>
        <taxon>Pseudomonadati</taxon>
        <taxon>Rhodothermota</taxon>
        <taxon>Rhodothermia</taxon>
        <taxon>Rhodothermales</taxon>
        <taxon>Salinibacteraceae</taxon>
        <taxon>Salinibacter</taxon>
    </lineage>
</organism>
<comment type="caution">
    <text evidence="2">The sequence shown here is derived from an EMBL/GenBank/DDBJ whole genome shotgun (WGS) entry which is preliminary data.</text>
</comment>
<sequence>MSQSEDETISSPLVGGLLVEDLVRSAFFGFVFGAVLFVVSDQTGIVQRALSWMGFISVSKYLGVKELAIFGMGLGVALGLAGQLFSRGVALLVSSSGESPGPIDP</sequence>
<dbReference type="EMBL" id="JANUAE010000022">
    <property type="protein sequence ID" value="MCS3711976.1"/>
    <property type="molecule type" value="Genomic_DNA"/>
</dbReference>
<name>A0A9X2PIQ3_9BACT</name>
<gene>
    <name evidence="3" type="ORF">GGP61_003612</name>
    <name evidence="2" type="ORF">GGP71_001132</name>
</gene>
<evidence type="ECO:0000256" key="1">
    <source>
        <dbReference type="SAM" id="Phobius"/>
    </source>
</evidence>
<keyword evidence="1" id="KW-0812">Transmembrane</keyword>
<reference evidence="2" key="1">
    <citation type="submission" date="2022-08" db="EMBL/GenBank/DDBJ databases">
        <title>Genomic Encyclopedia of Type Strains, Phase V (KMG-V): Genome sequencing to study the core and pangenomes of soil and plant-associated prokaryotes.</title>
        <authorList>
            <person name="Whitman W."/>
        </authorList>
    </citation>
    <scope>NUCLEOTIDE SEQUENCE</scope>
    <source>
        <strain evidence="2">0</strain>
        <strain evidence="3">SP3049</strain>
    </source>
</reference>
<proteinExistence type="predicted"/>
<dbReference type="EMBL" id="JANUAU010000003">
    <property type="protein sequence ID" value="MCS3677216.1"/>
    <property type="molecule type" value="Genomic_DNA"/>
</dbReference>
<dbReference type="Proteomes" id="UP001155057">
    <property type="component" value="Unassembled WGS sequence"/>
</dbReference>
<dbReference type="RefSeq" id="WP_118829377.1">
    <property type="nucleotide sequence ID" value="NZ_CALTRY010000009.1"/>
</dbReference>
<keyword evidence="1" id="KW-0472">Membrane</keyword>
<evidence type="ECO:0000313" key="4">
    <source>
        <dbReference type="Proteomes" id="UP001155027"/>
    </source>
</evidence>
<protein>
    <submittedName>
        <fullName evidence="2">Uncharacterized protein</fullName>
    </submittedName>
</protein>
<evidence type="ECO:0000313" key="2">
    <source>
        <dbReference type="EMBL" id="MCS3677216.1"/>
    </source>
</evidence>